<proteinExistence type="predicted"/>
<gene>
    <name evidence="1" type="ORF">VEIDISOL_00716</name>
</gene>
<organism evidence="1 2">
    <name type="scientific">Veillonella dispar ATCC 17748</name>
    <dbReference type="NCBI Taxonomy" id="546273"/>
    <lineage>
        <taxon>Bacteria</taxon>
        <taxon>Bacillati</taxon>
        <taxon>Bacillota</taxon>
        <taxon>Negativicutes</taxon>
        <taxon>Veillonellales</taxon>
        <taxon>Veillonellaceae</taxon>
        <taxon>Veillonella</taxon>
    </lineage>
</organism>
<name>C4FP92_9FIRM</name>
<evidence type="ECO:0000313" key="1">
    <source>
        <dbReference type="EMBL" id="EEP65912.1"/>
    </source>
</evidence>
<dbReference type="HOGENOM" id="CLU_161224_0_0_9"/>
<evidence type="ECO:0000313" key="2">
    <source>
        <dbReference type="Proteomes" id="UP000003529"/>
    </source>
</evidence>
<sequence length="117" mass="13045">MVDAARKQLERLYDCTCYVISEVDAMDPDTGIMSKTASREGPFACRISYKTLSTGQIAEIAKFSTTTVLFTAPEVIIPNGARIELIGRNTKQLFRSASISARYDTHQEVQLENLEVH</sequence>
<dbReference type="AlphaFoldDB" id="C4FP92"/>
<keyword evidence="2" id="KW-1185">Reference proteome</keyword>
<evidence type="ECO:0008006" key="3">
    <source>
        <dbReference type="Google" id="ProtNLM"/>
    </source>
</evidence>
<dbReference type="Proteomes" id="UP000003529">
    <property type="component" value="Unassembled WGS sequence"/>
</dbReference>
<dbReference type="EMBL" id="ACIK02000007">
    <property type="protein sequence ID" value="EEP65912.1"/>
    <property type="molecule type" value="Genomic_DNA"/>
</dbReference>
<protein>
    <recommendedName>
        <fullName evidence="3">Phage head-tail adaptor</fullName>
    </recommendedName>
</protein>
<reference evidence="1" key="1">
    <citation type="submission" date="2009-04" db="EMBL/GenBank/DDBJ databases">
        <authorList>
            <person name="Weinstock G."/>
            <person name="Sodergren E."/>
            <person name="Clifton S."/>
            <person name="Fulton L."/>
            <person name="Fulton B."/>
            <person name="Courtney L."/>
            <person name="Fronick C."/>
            <person name="Harrison M."/>
            <person name="Strong C."/>
            <person name="Farmer C."/>
            <person name="Delahaunty K."/>
            <person name="Markovic C."/>
            <person name="Hall O."/>
            <person name="Minx P."/>
            <person name="Tomlinson C."/>
            <person name="Mitreva M."/>
            <person name="Nelson J."/>
            <person name="Hou S."/>
            <person name="Wollam A."/>
            <person name="Pepin K.H."/>
            <person name="Johnson M."/>
            <person name="Bhonagiri V."/>
            <person name="Nash W.E."/>
            <person name="Warren W."/>
            <person name="Chinwalla A."/>
            <person name="Mardis E.R."/>
            <person name="Wilson R.K."/>
        </authorList>
    </citation>
    <scope>NUCLEOTIDE SEQUENCE [LARGE SCALE GENOMIC DNA]</scope>
    <source>
        <strain evidence="1">ATCC 17748</strain>
    </source>
</reference>
<comment type="caution">
    <text evidence="1">The sequence shown here is derived from an EMBL/GenBank/DDBJ whole genome shotgun (WGS) entry which is preliminary data.</text>
</comment>
<accession>C4FP92</accession>